<protein>
    <submittedName>
        <fullName evidence="1">Uncharacterized protein</fullName>
    </submittedName>
</protein>
<proteinExistence type="predicted"/>
<organism evidence="1">
    <name type="scientific">Arundo donax</name>
    <name type="common">Giant reed</name>
    <name type="synonym">Donax arundinaceus</name>
    <dbReference type="NCBI Taxonomy" id="35708"/>
    <lineage>
        <taxon>Eukaryota</taxon>
        <taxon>Viridiplantae</taxon>
        <taxon>Streptophyta</taxon>
        <taxon>Embryophyta</taxon>
        <taxon>Tracheophyta</taxon>
        <taxon>Spermatophyta</taxon>
        <taxon>Magnoliopsida</taxon>
        <taxon>Liliopsida</taxon>
        <taxon>Poales</taxon>
        <taxon>Poaceae</taxon>
        <taxon>PACMAD clade</taxon>
        <taxon>Arundinoideae</taxon>
        <taxon>Arundineae</taxon>
        <taxon>Arundo</taxon>
    </lineage>
</organism>
<dbReference type="EMBL" id="GBRH01240947">
    <property type="protein sequence ID" value="JAD56948.1"/>
    <property type="molecule type" value="Transcribed_RNA"/>
</dbReference>
<reference evidence="1" key="2">
    <citation type="journal article" date="2015" name="Data Brief">
        <title>Shoot transcriptome of the giant reed, Arundo donax.</title>
        <authorList>
            <person name="Barrero R.A."/>
            <person name="Guerrero F.D."/>
            <person name="Moolhuijzen P."/>
            <person name="Goolsby J.A."/>
            <person name="Tidwell J."/>
            <person name="Bellgard S.E."/>
            <person name="Bellgard M.I."/>
        </authorList>
    </citation>
    <scope>NUCLEOTIDE SEQUENCE</scope>
    <source>
        <tissue evidence="1">Shoot tissue taken approximately 20 cm above the soil surface</tissue>
    </source>
</reference>
<dbReference type="AlphaFoldDB" id="A0A0A9B464"/>
<name>A0A0A9B464_ARUDO</name>
<sequence length="31" mass="3546">MFDALNCAIESYYFITSRTSTYCISSGFQIL</sequence>
<evidence type="ECO:0000313" key="1">
    <source>
        <dbReference type="EMBL" id="JAD56948.1"/>
    </source>
</evidence>
<reference evidence="1" key="1">
    <citation type="submission" date="2014-09" db="EMBL/GenBank/DDBJ databases">
        <authorList>
            <person name="Magalhaes I.L.F."/>
            <person name="Oliveira U."/>
            <person name="Santos F.R."/>
            <person name="Vidigal T.H.D.A."/>
            <person name="Brescovit A.D."/>
            <person name="Santos A.J."/>
        </authorList>
    </citation>
    <scope>NUCLEOTIDE SEQUENCE</scope>
    <source>
        <tissue evidence="1">Shoot tissue taken approximately 20 cm above the soil surface</tissue>
    </source>
</reference>
<accession>A0A0A9B464</accession>